<name>A0A699L139_TANCI</name>
<reference evidence="1" key="1">
    <citation type="journal article" date="2019" name="Sci. Rep.">
        <title>Draft genome of Tanacetum cinerariifolium, the natural source of mosquito coil.</title>
        <authorList>
            <person name="Yamashiro T."/>
            <person name="Shiraishi A."/>
            <person name="Satake H."/>
            <person name="Nakayama K."/>
        </authorList>
    </citation>
    <scope>NUCLEOTIDE SEQUENCE</scope>
</reference>
<protein>
    <submittedName>
        <fullName evidence="1">Uncharacterized protein</fullName>
    </submittedName>
</protein>
<feature type="non-terminal residue" evidence="1">
    <location>
        <position position="1"/>
    </location>
</feature>
<dbReference type="AlphaFoldDB" id="A0A699L139"/>
<accession>A0A699L139</accession>
<proteinExistence type="predicted"/>
<organism evidence="1">
    <name type="scientific">Tanacetum cinerariifolium</name>
    <name type="common">Dalmatian daisy</name>
    <name type="synonym">Chrysanthemum cinerariifolium</name>
    <dbReference type="NCBI Taxonomy" id="118510"/>
    <lineage>
        <taxon>Eukaryota</taxon>
        <taxon>Viridiplantae</taxon>
        <taxon>Streptophyta</taxon>
        <taxon>Embryophyta</taxon>
        <taxon>Tracheophyta</taxon>
        <taxon>Spermatophyta</taxon>
        <taxon>Magnoliopsida</taxon>
        <taxon>eudicotyledons</taxon>
        <taxon>Gunneridae</taxon>
        <taxon>Pentapetalae</taxon>
        <taxon>asterids</taxon>
        <taxon>campanulids</taxon>
        <taxon>Asterales</taxon>
        <taxon>Asteraceae</taxon>
        <taxon>Asteroideae</taxon>
        <taxon>Anthemideae</taxon>
        <taxon>Anthemidinae</taxon>
        <taxon>Tanacetum</taxon>
    </lineage>
</organism>
<sequence length="90" mass="10162">TDFRPLSMDIFLHDTVVSCHAIAKIDADEDVILEEVEVEKDAKVAEKDAAVQGRQEESQANVYHIDLEHTDKVLSMQDDELEPAELKEVI</sequence>
<evidence type="ECO:0000313" key="1">
    <source>
        <dbReference type="EMBL" id="GFB12101.1"/>
    </source>
</evidence>
<dbReference type="EMBL" id="BKCJ010556565">
    <property type="protein sequence ID" value="GFB12101.1"/>
    <property type="molecule type" value="Genomic_DNA"/>
</dbReference>
<comment type="caution">
    <text evidence="1">The sequence shown here is derived from an EMBL/GenBank/DDBJ whole genome shotgun (WGS) entry which is preliminary data.</text>
</comment>
<gene>
    <name evidence="1" type="ORF">Tci_684072</name>
</gene>